<sequence length="167" mass="19333">MRKLIGKGAFSRAYQIGESQVEVISSCPTKECYAMFSQGNPFAPVIEHIGQKDDKGIFHMPLYPKIKSIKTQFNERGLYVYRELRKLGLDAENYQHFCKMVENLDLTQDEKDNIISLASDVCNAIDCRDMRFEISPRNVSCDSKGNLIMLDCFFCMKQLRKVRGWVW</sequence>
<gene>
    <name evidence="1" type="ORF">phiPsa315_165</name>
</gene>
<keyword evidence="2" id="KW-1185">Reference proteome</keyword>
<accession>A0A7G9V1U8</accession>
<evidence type="ECO:0000313" key="2">
    <source>
        <dbReference type="Proteomes" id="UP000516132"/>
    </source>
</evidence>
<protein>
    <submittedName>
        <fullName evidence="1">Uncharacterized protein</fullName>
    </submittedName>
</protein>
<dbReference type="EMBL" id="MT670419">
    <property type="protein sequence ID" value="QNO00254.1"/>
    <property type="molecule type" value="Genomic_DNA"/>
</dbReference>
<dbReference type="Proteomes" id="UP000516132">
    <property type="component" value="Segment"/>
</dbReference>
<name>A0A7G9V1U8_9CAUD</name>
<proteinExistence type="predicted"/>
<organism evidence="1 2">
    <name type="scientific">Pseudomonas phage phiPsa315</name>
    <dbReference type="NCBI Taxonomy" id="1460363"/>
    <lineage>
        <taxon>Viruses</taxon>
        <taxon>Duplodnaviria</taxon>
        <taxon>Heunggongvirae</taxon>
        <taxon>Uroviricota</taxon>
        <taxon>Caudoviricetes</taxon>
        <taxon>Vandenendeviridae</taxon>
        <taxon>Gorskivirinae</taxon>
        <taxon>Otagovirus</taxon>
        <taxon>Otagovirus psa315</taxon>
    </lineage>
</organism>
<evidence type="ECO:0000313" key="1">
    <source>
        <dbReference type="EMBL" id="QNO00254.1"/>
    </source>
</evidence>
<reference evidence="1 2" key="1">
    <citation type="submission" date="2020-06" db="EMBL/GenBank/DDBJ databases">
        <title>Characterization of Pseudomonas phiPsa374-like phages.</title>
        <authorList>
            <person name="Warring S."/>
            <person name="Malone L.M."/>
            <person name="Easingwood R.A."/>
            <person name="Rigano L."/>
            <person name="Frampton R.A."/>
            <person name="Lopez Acedo E."/>
            <person name="Templeton M.D."/>
            <person name="Kleffmann T."/>
            <person name="Bostina M."/>
            <person name="Fineran P.C."/>
        </authorList>
    </citation>
    <scope>NUCLEOTIDE SEQUENCE [LARGE SCALE GENOMIC DNA]</scope>
</reference>